<gene>
    <name evidence="1" type="ORF">CEE36_08545</name>
</gene>
<name>A0A532V2A3_UNCT6</name>
<protein>
    <submittedName>
        <fullName evidence="1">Uncharacterized protein</fullName>
    </submittedName>
</protein>
<dbReference type="Proteomes" id="UP000317778">
    <property type="component" value="Unassembled WGS sequence"/>
</dbReference>
<comment type="caution">
    <text evidence="1">The sequence shown here is derived from an EMBL/GenBank/DDBJ whole genome shotgun (WGS) entry which is preliminary data.</text>
</comment>
<evidence type="ECO:0000313" key="1">
    <source>
        <dbReference type="EMBL" id="TKJ41354.1"/>
    </source>
</evidence>
<sequence length="311" mass="35519">MWRMVSLILALGCFLALSAFSYEGPVQVVRFSDDEPNGLGFIREGAGHGPLRLLACDSLLYLLARLDHCAYTFDRRGRLIDSLRLDFCPADMACDDEGRLHILQYRVQPQFIAVYERGREVQRREFDLPGNRLMTEICFSPTAERLLLAGGYTYRLVPGQERDILFAAGERPGRFHLTDTHIRRIQDTWEVEFTAKTSSGVVGPVRLEPLERELFQFHTDDRAGRIYIVGTSIQTDEEGKSYIARRMLVLKDGKPLAELRGIEPGHSSYDYANRDIAVAPNGDLYLWMTHFSEGYSEILYFKARPITSLRN</sequence>
<dbReference type="EMBL" id="NJBO01000014">
    <property type="protein sequence ID" value="TKJ41354.1"/>
    <property type="molecule type" value="Genomic_DNA"/>
</dbReference>
<organism evidence="1 2">
    <name type="scientific">candidate division TA06 bacterium B3_TA06</name>
    <dbReference type="NCBI Taxonomy" id="2012487"/>
    <lineage>
        <taxon>Bacteria</taxon>
        <taxon>Bacteria division TA06</taxon>
    </lineage>
</organism>
<proteinExistence type="predicted"/>
<dbReference type="SUPFAM" id="SSF75011">
    <property type="entry name" value="3-carboxy-cis,cis-mucoante lactonizing enzyme"/>
    <property type="match status" value="1"/>
</dbReference>
<accession>A0A532V2A3</accession>
<reference evidence="1 2" key="1">
    <citation type="submission" date="2017-06" db="EMBL/GenBank/DDBJ databases">
        <title>Novel microbial phyla capable of carbon fixation and sulfur reduction in deep-sea sediments.</title>
        <authorList>
            <person name="Huang J."/>
            <person name="Baker B."/>
            <person name="Wang Y."/>
        </authorList>
    </citation>
    <scope>NUCLEOTIDE SEQUENCE [LARGE SCALE GENOMIC DNA]</scope>
    <source>
        <strain evidence="1">B3_TA06</strain>
    </source>
</reference>
<dbReference type="AlphaFoldDB" id="A0A532V2A3"/>
<evidence type="ECO:0000313" key="2">
    <source>
        <dbReference type="Proteomes" id="UP000317778"/>
    </source>
</evidence>